<evidence type="ECO:0000313" key="4">
    <source>
        <dbReference type="Proteomes" id="UP000823388"/>
    </source>
</evidence>
<organism evidence="3 4">
    <name type="scientific">Panicum virgatum</name>
    <name type="common">Blackwell switchgrass</name>
    <dbReference type="NCBI Taxonomy" id="38727"/>
    <lineage>
        <taxon>Eukaryota</taxon>
        <taxon>Viridiplantae</taxon>
        <taxon>Streptophyta</taxon>
        <taxon>Embryophyta</taxon>
        <taxon>Tracheophyta</taxon>
        <taxon>Spermatophyta</taxon>
        <taxon>Magnoliopsida</taxon>
        <taxon>Liliopsida</taxon>
        <taxon>Poales</taxon>
        <taxon>Poaceae</taxon>
        <taxon>PACMAD clade</taxon>
        <taxon>Panicoideae</taxon>
        <taxon>Panicodae</taxon>
        <taxon>Paniceae</taxon>
        <taxon>Panicinae</taxon>
        <taxon>Panicum</taxon>
        <taxon>Panicum sect. Hiantes</taxon>
    </lineage>
</organism>
<dbReference type="AlphaFoldDB" id="A0A8T0TV48"/>
<accession>A0A8T0TV48</accession>
<evidence type="ECO:0000313" key="3">
    <source>
        <dbReference type="EMBL" id="KAG2616042.1"/>
    </source>
</evidence>
<feature type="region of interest" description="Disordered" evidence="1">
    <location>
        <begin position="83"/>
        <end position="109"/>
    </location>
</feature>
<evidence type="ECO:0000256" key="1">
    <source>
        <dbReference type="SAM" id="MobiDB-lite"/>
    </source>
</evidence>
<evidence type="ECO:0000256" key="2">
    <source>
        <dbReference type="SAM" id="SignalP"/>
    </source>
</evidence>
<reference evidence="3" key="1">
    <citation type="submission" date="2020-05" db="EMBL/GenBank/DDBJ databases">
        <title>WGS assembly of Panicum virgatum.</title>
        <authorList>
            <person name="Lovell J.T."/>
            <person name="Jenkins J."/>
            <person name="Shu S."/>
            <person name="Juenger T.E."/>
            <person name="Schmutz J."/>
        </authorList>
    </citation>
    <scope>NUCLEOTIDE SEQUENCE</scope>
    <source>
        <strain evidence="3">AP13</strain>
    </source>
</reference>
<dbReference type="Proteomes" id="UP000823388">
    <property type="component" value="Chromosome 3N"/>
</dbReference>
<feature type="compositionally biased region" description="Gly residues" evidence="1">
    <location>
        <begin position="86"/>
        <end position="102"/>
    </location>
</feature>
<evidence type="ECO:0008006" key="5">
    <source>
        <dbReference type="Google" id="ProtNLM"/>
    </source>
</evidence>
<comment type="caution">
    <text evidence="3">The sequence shown here is derived from an EMBL/GenBank/DDBJ whole genome shotgun (WGS) entry which is preliminary data.</text>
</comment>
<keyword evidence="2" id="KW-0732">Signal</keyword>
<name>A0A8T0TV48_PANVG</name>
<sequence>MHMANQLGRWAMVLSLLHTSTCSGRSRDRQARAAASAAASAGTGRVQGLLRRLVQEAGGRGPLLQGPVGQQLLQEGGGLLPSALDLGGGGGGGRRTSWGGGSRVEPARD</sequence>
<protein>
    <recommendedName>
        <fullName evidence="5">Secreted protein</fullName>
    </recommendedName>
</protein>
<proteinExistence type="predicted"/>
<dbReference type="EMBL" id="CM029042">
    <property type="protein sequence ID" value="KAG2616042.1"/>
    <property type="molecule type" value="Genomic_DNA"/>
</dbReference>
<gene>
    <name evidence="3" type="ORF">PVAP13_3NG102435</name>
</gene>
<feature type="chain" id="PRO_5035744090" description="Secreted protein" evidence="2">
    <location>
        <begin position="24"/>
        <end position="109"/>
    </location>
</feature>
<keyword evidence="4" id="KW-1185">Reference proteome</keyword>
<feature type="signal peptide" evidence="2">
    <location>
        <begin position="1"/>
        <end position="23"/>
    </location>
</feature>